<comment type="similarity">
    <text evidence="1">Belongs to the peptidase C40 family.</text>
</comment>
<keyword evidence="4" id="KW-0788">Thiol protease</keyword>
<feature type="coiled-coil region" evidence="5">
    <location>
        <begin position="33"/>
        <end position="88"/>
    </location>
</feature>
<dbReference type="GO" id="GO:0006508">
    <property type="term" value="P:proteolysis"/>
    <property type="evidence" value="ECO:0007669"/>
    <property type="project" value="UniProtKB-KW"/>
</dbReference>
<feature type="chain" id="PRO_5032813169" evidence="6">
    <location>
        <begin position="28"/>
        <end position="324"/>
    </location>
</feature>
<dbReference type="Gene3D" id="3.90.1720.10">
    <property type="entry name" value="endopeptidase domain like (from Nostoc punctiforme)"/>
    <property type="match status" value="1"/>
</dbReference>
<dbReference type="SUPFAM" id="SSF54001">
    <property type="entry name" value="Cysteine proteinases"/>
    <property type="match status" value="1"/>
</dbReference>
<dbReference type="AlphaFoldDB" id="A0A840PRG5"/>
<dbReference type="Pfam" id="PF00877">
    <property type="entry name" value="NLPC_P60"/>
    <property type="match status" value="1"/>
</dbReference>
<evidence type="ECO:0000256" key="1">
    <source>
        <dbReference type="ARBA" id="ARBA00007074"/>
    </source>
</evidence>
<dbReference type="Proteomes" id="UP000578449">
    <property type="component" value="Unassembled WGS sequence"/>
</dbReference>
<keyword evidence="9" id="KW-1185">Reference proteome</keyword>
<protein>
    <submittedName>
        <fullName evidence="8">Cell wall-associated NlpC family hydrolase</fullName>
    </submittedName>
</protein>
<dbReference type="EMBL" id="JACHGN010000032">
    <property type="protein sequence ID" value="MBB5139697.1"/>
    <property type="molecule type" value="Genomic_DNA"/>
</dbReference>
<gene>
    <name evidence="8" type="ORF">HNP84_009461</name>
</gene>
<dbReference type="PROSITE" id="PS51935">
    <property type="entry name" value="NLPC_P60"/>
    <property type="match status" value="1"/>
</dbReference>
<evidence type="ECO:0000256" key="5">
    <source>
        <dbReference type="SAM" id="Coils"/>
    </source>
</evidence>
<evidence type="ECO:0000256" key="6">
    <source>
        <dbReference type="SAM" id="SignalP"/>
    </source>
</evidence>
<keyword evidence="2" id="KW-0645">Protease</keyword>
<evidence type="ECO:0000256" key="3">
    <source>
        <dbReference type="ARBA" id="ARBA00022801"/>
    </source>
</evidence>
<evidence type="ECO:0000259" key="7">
    <source>
        <dbReference type="PROSITE" id="PS51935"/>
    </source>
</evidence>
<name>A0A840PRG5_9ACTN</name>
<evidence type="ECO:0000313" key="9">
    <source>
        <dbReference type="Proteomes" id="UP000578449"/>
    </source>
</evidence>
<comment type="caution">
    <text evidence="8">The sequence shown here is derived from an EMBL/GenBank/DDBJ whole genome shotgun (WGS) entry which is preliminary data.</text>
</comment>
<accession>A0A840PRG5</accession>
<feature type="domain" description="NlpC/P60" evidence="7">
    <location>
        <begin position="207"/>
        <end position="324"/>
    </location>
</feature>
<evidence type="ECO:0000313" key="8">
    <source>
        <dbReference type="EMBL" id="MBB5139697.1"/>
    </source>
</evidence>
<sequence>MRLRRLPVAVGLVAATLLIAPIDGAVADPQPTVAQARAKLEKLNEQADKVVDRFNLARERYKKAKKKYEALNSELKTQESTVEGLRKQLVGVVRSTYQGGDLFGWGGFLAVDDPAAVLGGLASVSQLSAQRARSLDAFDQATKGLRDKRDKAKSAYAEADKVLDDLRKEKAKADRLVAEQTKLLRRLGTYNSGNRNSKGITYTGNASGNARQVLQFAFAQVGKPYQYGGSGPGSWDCSGLTQAAWRAGGVSLPRTTWEQWNWGADRRVSLDALQPGDLVFSNGLGHVGIYAGGGKMVHAPQTGDVVKVVPLSAYGGRLVGAVRP</sequence>
<reference evidence="8 9" key="1">
    <citation type="submission" date="2020-08" db="EMBL/GenBank/DDBJ databases">
        <title>Genomic Encyclopedia of Type Strains, Phase IV (KMG-IV): sequencing the most valuable type-strain genomes for metagenomic binning, comparative biology and taxonomic classification.</title>
        <authorList>
            <person name="Goeker M."/>
        </authorList>
    </citation>
    <scope>NUCLEOTIDE SEQUENCE [LARGE SCALE GENOMIC DNA]</scope>
    <source>
        <strain evidence="8 9">DSM 45615</strain>
    </source>
</reference>
<dbReference type="RefSeq" id="WP_312927243.1">
    <property type="nucleotide sequence ID" value="NZ_BAABIX010000034.1"/>
</dbReference>
<feature type="coiled-coil region" evidence="5">
    <location>
        <begin position="149"/>
        <end position="183"/>
    </location>
</feature>
<feature type="signal peptide" evidence="6">
    <location>
        <begin position="1"/>
        <end position="27"/>
    </location>
</feature>
<dbReference type="GO" id="GO:0008234">
    <property type="term" value="F:cysteine-type peptidase activity"/>
    <property type="evidence" value="ECO:0007669"/>
    <property type="project" value="UniProtKB-KW"/>
</dbReference>
<dbReference type="PANTHER" id="PTHR47359">
    <property type="entry name" value="PEPTIDOGLYCAN DL-ENDOPEPTIDASE CWLO"/>
    <property type="match status" value="1"/>
</dbReference>
<evidence type="ECO:0000256" key="2">
    <source>
        <dbReference type="ARBA" id="ARBA00022670"/>
    </source>
</evidence>
<keyword evidence="3 8" id="KW-0378">Hydrolase</keyword>
<evidence type="ECO:0000256" key="4">
    <source>
        <dbReference type="ARBA" id="ARBA00022807"/>
    </source>
</evidence>
<dbReference type="InterPro" id="IPR038765">
    <property type="entry name" value="Papain-like_cys_pep_sf"/>
</dbReference>
<dbReference type="PANTHER" id="PTHR47359:SF3">
    <property type="entry name" value="NLP_P60 DOMAIN-CONTAINING PROTEIN-RELATED"/>
    <property type="match status" value="1"/>
</dbReference>
<dbReference type="Gene3D" id="6.10.250.3150">
    <property type="match status" value="1"/>
</dbReference>
<keyword evidence="5" id="KW-0175">Coiled coil</keyword>
<organism evidence="8 9">
    <name type="scientific">Thermocatellispora tengchongensis</name>
    <dbReference type="NCBI Taxonomy" id="1073253"/>
    <lineage>
        <taxon>Bacteria</taxon>
        <taxon>Bacillati</taxon>
        <taxon>Actinomycetota</taxon>
        <taxon>Actinomycetes</taxon>
        <taxon>Streptosporangiales</taxon>
        <taxon>Streptosporangiaceae</taxon>
        <taxon>Thermocatellispora</taxon>
    </lineage>
</organism>
<dbReference type="InterPro" id="IPR051794">
    <property type="entry name" value="PG_Endopeptidase_C40"/>
</dbReference>
<dbReference type="InterPro" id="IPR000064">
    <property type="entry name" value="NLP_P60_dom"/>
</dbReference>
<keyword evidence="6" id="KW-0732">Signal</keyword>
<proteinExistence type="inferred from homology"/>